<evidence type="ECO:0000256" key="3">
    <source>
        <dbReference type="ARBA" id="ARBA00023027"/>
    </source>
</evidence>
<evidence type="ECO:0000256" key="1">
    <source>
        <dbReference type="ARBA" id="ARBA00022723"/>
    </source>
</evidence>
<sequence length="316" mass="34073">MKRIGITIGDVNGIGPEVALKAVARGRWPKDVEFVFLGSEKIVREQARVMNLPVSKKIVFQSVETEPKWVPGKIGKKAALMAEEAIRKAVEGCLSGELDAMVTAPICKEGMHKAGIMIPGHTEYLAELTHTENFGMMLMGGGLRVMLVTRHLPISKVPAALNKETIVEHIQLTGEALKLFGIENGKIGVCGLNPHAGDGGVIGREEIEIINPAIRQVRKKGYAVSDAVPADTIFHEARRGDYDAVVAMYHDQGLAPLKMMGFDEGINVTLGLPIIRTSPDHGTAFGIAGKNEASPKSMKNAIKLAIEMASNSNPWK</sequence>
<dbReference type="PANTHER" id="PTHR30004">
    <property type="entry name" value="4-HYDROXYTHREONINE-4-PHOSPHATE DEHYDROGENASE"/>
    <property type="match status" value="1"/>
</dbReference>
<dbReference type="Gene3D" id="3.40.718.10">
    <property type="entry name" value="Isopropylmalate Dehydrogenase"/>
    <property type="match status" value="1"/>
</dbReference>
<dbReference type="PANTHER" id="PTHR30004:SF6">
    <property type="entry name" value="D-THREONATE 4-PHOSPHATE DEHYDROGENASE"/>
    <property type="match status" value="1"/>
</dbReference>
<keyword evidence="3" id="KW-0520">NAD</keyword>
<dbReference type="Pfam" id="PF04166">
    <property type="entry name" value="PdxA"/>
    <property type="match status" value="1"/>
</dbReference>
<comment type="caution">
    <text evidence="4">The sequence shown here is derived from an EMBL/GenBank/DDBJ whole genome shotgun (WGS) entry which is preliminary data.</text>
</comment>
<keyword evidence="1" id="KW-0479">Metal-binding</keyword>
<gene>
    <name evidence="4" type="primary">pdxA</name>
    <name evidence="4" type="ORF">P9H32_13210</name>
</gene>
<dbReference type="NCBIfam" id="TIGR00557">
    <property type="entry name" value="pdxA"/>
    <property type="match status" value="1"/>
</dbReference>
<reference evidence="4 5" key="1">
    <citation type="journal article" date="2024" name="Appl. Environ. Microbiol.">
        <title>Pontiella agarivorans sp. nov., a novel marine anaerobic bacterium capable of degrading macroalgal polysaccharides and fixing nitrogen.</title>
        <authorList>
            <person name="Liu N."/>
            <person name="Kivenson V."/>
            <person name="Peng X."/>
            <person name="Cui Z."/>
            <person name="Lankiewicz T.S."/>
            <person name="Gosselin K.M."/>
            <person name="English C.J."/>
            <person name="Blair E.M."/>
            <person name="O'Malley M.A."/>
            <person name="Valentine D.L."/>
        </authorList>
    </citation>
    <scope>NUCLEOTIDE SEQUENCE [LARGE SCALE GENOMIC DNA]</scope>
    <source>
        <strain evidence="4 5">NLcol2</strain>
    </source>
</reference>
<dbReference type="InterPro" id="IPR005255">
    <property type="entry name" value="PdxA_fam"/>
</dbReference>
<keyword evidence="5" id="KW-1185">Reference proteome</keyword>
<dbReference type="EC" id="1.1.1.262" evidence="4"/>
<proteinExistence type="predicted"/>
<accession>A0ABU5MZK0</accession>
<keyword evidence="2 4" id="KW-0560">Oxidoreductase</keyword>
<evidence type="ECO:0000256" key="2">
    <source>
        <dbReference type="ARBA" id="ARBA00023002"/>
    </source>
</evidence>
<evidence type="ECO:0000313" key="4">
    <source>
        <dbReference type="EMBL" id="MDZ8119584.1"/>
    </source>
</evidence>
<name>A0ABU5MZK0_9BACT</name>
<organism evidence="4 5">
    <name type="scientific">Pontiella agarivorans</name>
    <dbReference type="NCBI Taxonomy" id="3038953"/>
    <lineage>
        <taxon>Bacteria</taxon>
        <taxon>Pseudomonadati</taxon>
        <taxon>Kiritimatiellota</taxon>
        <taxon>Kiritimatiellia</taxon>
        <taxon>Kiritimatiellales</taxon>
        <taxon>Pontiellaceae</taxon>
        <taxon>Pontiella</taxon>
    </lineage>
</organism>
<dbReference type="Proteomes" id="UP001290861">
    <property type="component" value="Unassembled WGS sequence"/>
</dbReference>
<protein>
    <submittedName>
        <fullName evidence="4">4-hydroxythreonine-4-phosphate dehydrogenase PdxA</fullName>
        <ecNumber evidence="4">1.1.1.262</ecNumber>
    </submittedName>
</protein>
<dbReference type="EMBL" id="JARVCO010000012">
    <property type="protein sequence ID" value="MDZ8119584.1"/>
    <property type="molecule type" value="Genomic_DNA"/>
</dbReference>
<dbReference type="SUPFAM" id="SSF53659">
    <property type="entry name" value="Isocitrate/Isopropylmalate dehydrogenase-like"/>
    <property type="match status" value="1"/>
</dbReference>
<dbReference type="GO" id="GO:0050570">
    <property type="term" value="F:4-hydroxythreonine-4-phosphate dehydrogenase activity"/>
    <property type="evidence" value="ECO:0007669"/>
    <property type="project" value="UniProtKB-EC"/>
</dbReference>
<evidence type="ECO:0000313" key="5">
    <source>
        <dbReference type="Proteomes" id="UP001290861"/>
    </source>
</evidence>
<dbReference type="RefSeq" id="WP_322609375.1">
    <property type="nucleotide sequence ID" value="NZ_JARVCO010000012.1"/>
</dbReference>